<dbReference type="OrthoDB" id="6417450at2759"/>
<comment type="subcellular location">
    <subcellularLocation>
        <location evidence="1">Nucleus</location>
    </subcellularLocation>
</comment>
<dbReference type="SUPFAM" id="SSF46689">
    <property type="entry name" value="Homeodomain-like"/>
    <property type="match status" value="1"/>
</dbReference>
<organism evidence="4 5">
    <name type="scientific">Leptotrombidium deliense</name>
    <dbReference type="NCBI Taxonomy" id="299467"/>
    <lineage>
        <taxon>Eukaryota</taxon>
        <taxon>Metazoa</taxon>
        <taxon>Ecdysozoa</taxon>
        <taxon>Arthropoda</taxon>
        <taxon>Chelicerata</taxon>
        <taxon>Arachnida</taxon>
        <taxon>Acari</taxon>
        <taxon>Acariformes</taxon>
        <taxon>Trombidiformes</taxon>
        <taxon>Prostigmata</taxon>
        <taxon>Anystina</taxon>
        <taxon>Parasitengona</taxon>
        <taxon>Trombiculoidea</taxon>
        <taxon>Trombiculidae</taxon>
        <taxon>Leptotrombidium</taxon>
    </lineage>
</organism>
<dbReference type="PANTHER" id="PTHR23022">
    <property type="entry name" value="TRANSPOSABLE ELEMENT-RELATED"/>
    <property type="match status" value="1"/>
</dbReference>
<evidence type="ECO:0000313" key="5">
    <source>
        <dbReference type="Proteomes" id="UP000288716"/>
    </source>
</evidence>
<dbReference type="Proteomes" id="UP000288716">
    <property type="component" value="Unassembled WGS sequence"/>
</dbReference>
<dbReference type="GO" id="GO:0005634">
    <property type="term" value="C:nucleus"/>
    <property type="evidence" value="ECO:0007669"/>
    <property type="project" value="UniProtKB-SubCell"/>
</dbReference>
<dbReference type="InterPro" id="IPR038717">
    <property type="entry name" value="Tc1-like_DDE_dom"/>
</dbReference>
<feature type="domain" description="Tc1-like transposase DDE" evidence="3">
    <location>
        <begin position="142"/>
        <end position="298"/>
    </location>
</feature>
<dbReference type="InterPro" id="IPR009057">
    <property type="entry name" value="Homeodomain-like_sf"/>
</dbReference>
<dbReference type="VEuPathDB" id="VectorBase:LDEU011192"/>
<dbReference type="Pfam" id="PF13358">
    <property type="entry name" value="DDE_3"/>
    <property type="match status" value="1"/>
</dbReference>
<name>A0A443RZZ4_9ACAR</name>
<evidence type="ECO:0000256" key="1">
    <source>
        <dbReference type="ARBA" id="ARBA00004123"/>
    </source>
</evidence>
<dbReference type="EMBL" id="NCKV01015162">
    <property type="protein sequence ID" value="RWS20848.1"/>
    <property type="molecule type" value="Genomic_DNA"/>
</dbReference>
<dbReference type="InterPro" id="IPR002492">
    <property type="entry name" value="Transposase_Tc1-like"/>
</dbReference>
<reference evidence="4 5" key="1">
    <citation type="journal article" date="2018" name="Gigascience">
        <title>Genomes of trombidid mites reveal novel predicted allergens and laterally-transferred genes associated with secondary metabolism.</title>
        <authorList>
            <person name="Dong X."/>
            <person name="Chaisiri K."/>
            <person name="Xia D."/>
            <person name="Armstrong S.D."/>
            <person name="Fang Y."/>
            <person name="Donnelly M.J."/>
            <person name="Kadowaki T."/>
            <person name="McGarry J.W."/>
            <person name="Darby A.C."/>
            <person name="Makepeace B.L."/>
        </authorList>
    </citation>
    <scope>NUCLEOTIDE SEQUENCE [LARGE SCALE GENOMIC DNA]</scope>
    <source>
        <strain evidence="4">UoL-UT</strain>
    </source>
</reference>
<dbReference type="Gene3D" id="1.10.10.10">
    <property type="entry name" value="Winged helix-like DNA-binding domain superfamily/Winged helix DNA-binding domain"/>
    <property type="match status" value="1"/>
</dbReference>
<dbReference type="PANTHER" id="PTHR23022:SF135">
    <property type="entry name" value="SI:DKEY-77F5.3"/>
    <property type="match status" value="1"/>
</dbReference>
<dbReference type="GO" id="GO:0003677">
    <property type="term" value="F:DNA binding"/>
    <property type="evidence" value="ECO:0007669"/>
    <property type="project" value="InterPro"/>
</dbReference>
<dbReference type="InterPro" id="IPR036397">
    <property type="entry name" value="RNaseH_sf"/>
</dbReference>
<evidence type="ECO:0000259" key="3">
    <source>
        <dbReference type="Pfam" id="PF13358"/>
    </source>
</evidence>
<accession>A0A443RZZ4</accession>
<evidence type="ECO:0000259" key="2">
    <source>
        <dbReference type="Pfam" id="PF01498"/>
    </source>
</evidence>
<dbReference type="GO" id="GO:0015074">
    <property type="term" value="P:DNA integration"/>
    <property type="evidence" value="ECO:0007669"/>
    <property type="project" value="InterPro"/>
</dbReference>
<dbReference type="Gene3D" id="3.30.420.10">
    <property type="entry name" value="Ribonuclease H-like superfamily/Ribonuclease H"/>
    <property type="match status" value="1"/>
</dbReference>
<dbReference type="STRING" id="299467.A0A443RZZ4"/>
<dbReference type="InterPro" id="IPR036388">
    <property type="entry name" value="WH-like_DNA-bd_sf"/>
</dbReference>
<keyword evidence="5" id="KW-1185">Reference proteome</keyword>
<dbReference type="InterPro" id="IPR052338">
    <property type="entry name" value="Transposase_5"/>
</dbReference>
<gene>
    <name evidence="4" type="ORF">B4U80_11996</name>
</gene>
<dbReference type="GO" id="GO:0006313">
    <property type="term" value="P:DNA transposition"/>
    <property type="evidence" value="ECO:0007669"/>
    <property type="project" value="InterPro"/>
</dbReference>
<proteinExistence type="predicted"/>
<evidence type="ECO:0000313" key="4">
    <source>
        <dbReference type="EMBL" id="RWS20848.1"/>
    </source>
</evidence>
<dbReference type="Pfam" id="PF01498">
    <property type="entry name" value="HTH_Tnp_Tc3_2"/>
    <property type="match status" value="1"/>
</dbReference>
<comment type="caution">
    <text evidence="4">The sequence shown here is derived from an EMBL/GenBank/DDBJ whole genome shotgun (WGS) entry which is preliminary data.</text>
</comment>
<feature type="domain" description="Transposase Tc1-like" evidence="2">
    <location>
        <begin position="70"/>
        <end position="136"/>
    </location>
</feature>
<dbReference type="AlphaFoldDB" id="A0A443RZZ4"/>
<protein>
    <submittedName>
        <fullName evidence="4">Paired box protein and transposase domain containing protein-like protein</fullName>
    </submittedName>
</protein>
<sequence length="340" mass="39383">MSSNLSMDIKKLIVKFKQQGLSNSETGRRLGIAHTTVAYWFDKFTEDNDNGLNSSMSGRQKTHSRKRFESNVVALTNENPFLTAPDLKQLTLTDYSERHVRRILLEKGLGGHIAARKPILNDIQKLSRYYFAQENIDKDWSRVLFTDEKIFQVGSNGVIRVRRPKGTRFEPKYVAQKHTSGYFTINVWGMISSDGGVMLKWLKQRNTSQNYLKMLQNEVFPLLLSRYGVNFQFQQDNAAVHTANIVKHWMQNTSLTECPKLPNIIWPVKSADMSIIENVWGLMEQRMINIRVSNKDELWCAVNNVWNETTSDFNYISTLYQSIPNRMSSVVELLGEWTHY</sequence>